<evidence type="ECO:0000313" key="6">
    <source>
        <dbReference type="EMBL" id="KFB71236.1"/>
    </source>
</evidence>
<dbReference type="SUPFAM" id="SSF53756">
    <property type="entry name" value="UDP-Glycosyltransferase/glycogen phosphorylase"/>
    <property type="match status" value="1"/>
</dbReference>
<dbReference type="AlphaFoldDB" id="A0A080LSB1"/>
<keyword evidence="3" id="KW-0677">Repeat</keyword>
<dbReference type="Pfam" id="PF13844">
    <property type="entry name" value="Glyco_transf_41"/>
    <property type="match status" value="2"/>
</dbReference>
<dbReference type="InterPro" id="IPR029489">
    <property type="entry name" value="OGT/SEC/SPY_C"/>
</dbReference>
<protein>
    <submittedName>
        <fullName evidence="6">Putative O-linked N-acetylglucosamine transferase, SPINDLY family</fullName>
    </submittedName>
</protein>
<evidence type="ECO:0000256" key="4">
    <source>
        <dbReference type="ARBA" id="ARBA00022803"/>
    </source>
</evidence>
<dbReference type="Gene3D" id="3.40.50.11380">
    <property type="match status" value="1"/>
</dbReference>
<organism evidence="6 7">
    <name type="scientific">Candidatus Accumulibacter phosphatis</name>
    <dbReference type="NCBI Taxonomy" id="327160"/>
    <lineage>
        <taxon>Bacteria</taxon>
        <taxon>Pseudomonadati</taxon>
        <taxon>Pseudomonadota</taxon>
        <taxon>Betaproteobacteria</taxon>
        <taxon>Candidatus Accumulibacter</taxon>
    </lineage>
</organism>
<dbReference type="PANTHER" id="PTHR44366:SF1">
    <property type="entry name" value="UDP-N-ACETYLGLUCOSAMINE--PEPTIDE N-ACETYLGLUCOSAMINYLTRANSFERASE 110 KDA SUBUNIT"/>
    <property type="match status" value="1"/>
</dbReference>
<feature type="domain" description="O-GlcNAc transferase C-terminal" evidence="5">
    <location>
        <begin position="3"/>
        <end position="63"/>
    </location>
</feature>
<comment type="caution">
    <text evidence="6">The sequence shown here is derived from an EMBL/GenBank/DDBJ whole genome shotgun (WGS) entry which is preliminary data.</text>
</comment>
<evidence type="ECO:0000256" key="1">
    <source>
        <dbReference type="ARBA" id="ARBA00004922"/>
    </source>
</evidence>
<comment type="pathway">
    <text evidence="1">Protein modification; protein glycosylation.</text>
</comment>
<evidence type="ECO:0000259" key="5">
    <source>
        <dbReference type="Pfam" id="PF13844"/>
    </source>
</evidence>
<dbReference type="Gene3D" id="3.40.50.2000">
    <property type="entry name" value="Glycogen Phosphorylase B"/>
    <property type="match status" value="1"/>
</dbReference>
<keyword evidence="4" id="KW-0802">TPR repeat</keyword>
<dbReference type="GO" id="GO:0006493">
    <property type="term" value="P:protein O-linked glycosylation"/>
    <property type="evidence" value="ECO:0007669"/>
    <property type="project" value="InterPro"/>
</dbReference>
<reference evidence="6 7" key="1">
    <citation type="submission" date="2014-02" db="EMBL/GenBank/DDBJ databases">
        <title>Expanding our view of genomic diversity in Candidatus Accumulibacter clades.</title>
        <authorList>
            <person name="Skennerton C.T."/>
            <person name="Barr J.J."/>
            <person name="Slater F.R."/>
            <person name="Bond P.L."/>
            <person name="Tyson G.W."/>
        </authorList>
    </citation>
    <scope>NUCLEOTIDE SEQUENCE [LARGE SCALE GENOMIC DNA]</scope>
    <source>
        <strain evidence="7">BA-91</strain>
    </source>
</reference>
<evidence type="ECO:0000256" key="3">
    <source>
        <dbReference type="ARBA" id="ARBA00022737"/>
    </source>
</evidence>
<accession>A0A080LSB1</accession>
<evidence type="ECO:0000313" key="7">
    <source>
        <dbReference type="Proteomes" id="UP000020077"/>
    </source>
</evidence>
<proteinExistence type="predicted"/>
<dbReference type="GO" id="GO:0097363">
    <property type="term" value="F:protein O-acetylglucosaminyltransferase activity"/>
    <property type="evidence" value="ECO:0007669"/>
    <property type="project" value="TreeGrafter"/>
</dbReference>
<evidence type="ECO:0000256" key="2">
    <source>
        <dbReference type="ARBA" id="ARBA00022679"/>
    </source>
</evidence>
<dbReference type="InterPro" id="IPR037919">
    <property type="entry name" value="OGT"/>
</dbReference>
<dbReference type="PANTHER" id="PTHR44366">
    <property type="entry name" value="UDP-N-ACETYLGLUCOSAMINE--PEPTIDE N-ACETYLGLUCOSAMINYLTRANSFERASE 110 KDA SUBUNIT"/>
    <property type="match status" value="1"/>
</dbReference>
<dbReference type="Proteomes" id="UP000020077">
    <property type="component" value="Unassembled WGS sequence"/>
</dbReference>
<name>A0A080LSB1_9PROT</name>
<sequence>MNMLAYRPAPIQITYLGLPATTGLPFIDYVIADRFLIPEEEARYYSEKPLYMPDIYQVSDRKRALGPSPSRASCGLPEDCFVYCSFNNNFKFTPEMFSIWMNILRRVSGSVLWLLADNPWAEENLRQEAINQGIEPSRLIFTERVAPENYLARYQIADLFLDTFPFNAGTTANDALWMGLPVLTRSGRTFASRMAGALLTAANLGELITYQLNDYEEKAVALGHRRTECQRMRAHLIRERTQGVLFDTPLFVRNLESRLLELTMHPPATSSPM</sequence>
<gene>
    <name evidence="6" type="ORF">AW09_003630</name>
</gene>
<feature type="domain" description="O-GlcNAc transferase C-terminal" evidence="5">
    <location>
        <begin position="70"/>
        <end position="254"/>
    </location>
</feature>
<dbReference type="EMBL" id="JDVG02000573">
    <property type="protein sequence ID" value="KFB71236.1"/>
    <property type="molecule type" value="Genomic_DNA"/>
</dbReference>
<keyword evidence="2 6" id="KW-0808">Transferase</keyword>